<keyword evidence="1" id="KW-0175">Coiled coil</keyword>
<dbReference type="AlphaFoldDB" id="A0A2H0VDL2"/>
<proteinExistence type="predicted"/>
<dbReference type="SUPFAM" id="SSF57997">
    <property type="entry name" value="Tropomyosin"/>
    <property type="match status" value="1"/>
</dbReference>
<dbReference type="Gene3D" id="1.20.1270.70">
    <property type="entry name" value="Designed single chain three-helix bundle"/>
    <property type="match status" value="1"/>
</dbReference>
<feature type="coiled-coil region" evidence="1">
    <location>
        <begin position="26"/>
        <end position="81"/>
    </location>
</feature>
<comment type="caution">
    <text evidence="2">The sequence shown here is derived from an EMBL/GenBank/DDBJ whole genome shotgun (WGS) entry which is preliminary data.</text>
</comment>
<protein>
    <submittedName>
        <fullName evidence="2">Uncharacterized protein</fullName>
    </submittedName>
</protein>
<organism evidence="2 3">
    <name type="scientific">Candidatus Doudnabacteria bacterium CG10_big_fil_rev_8_21_14_0_10_41_10</name>
    <dbReference type="NCBI Taxonomy" id="1974551"/>
    <lineage>
        <taxon>Bacteria</taxon>
        <taxon>Candidatus Doudnaibacteriota</taxon>
    </lineage>
</organism>
<dbReference type="Proteomes" id="UP000230557">
    <property type="component" value="Unassembled WGS sequence"/>
</dbReference>
<name>A0A2H0VDL2_9BACT</name>
<gene>
    <name evidence="2" type="ORF">COT91_02740</name>
</gene>
<evidence type="ECO:0000256" key="1">
    <source>
        <dbReference type="SAM" id="Coils"/>
    </source>
</evidence>
<evidence type="ECO:0000313" key="2">
    <source>
        <dbReference type="EMBL" id="PIR97187.1"/>
    </source>
</evidence>
<dbReference type="EMBL" id="PFAJ01000039">
    <property type="protein sequence ID" value="PIR97187.1"/>
    <property type="molecule type" value="Genomic_DNA"/>
</dbReference>
<reference evidence="3" key="1">
    <citation type="submission" date="2017-09" db="EMBL/GenBank/DDBJ databases">
        <title>Depth-based differentiation of microbial function through sediment-hosted aquifers and enrichment of novel symbionts in the deep terrestrial subsurface.</title>
        <authorList>
            <person name="Probst A.J."/>
            <person name="Ladd B."/>
            <person name="Jarett J.K."/>
            <person name="Geller-Mcgrath D.E."/>
            <person name="Sieber C.M.K."/>
            <person name="Emerson J.B."/>
            <person name="Anantharaman K."/>
            <person name="Thomas B.C."/>
            <person name="Malmstrom R."/>
            <person name="Stieglmeier M."/>
            <person name="Klingl A."/>
            <person name="Woyke T."/>
            <person name="Ryan C.M."/>
            <person name="Banfield J.F."/>
        </authorList>
    </citation>
    <scope>NUCLEOTIDE SEQUENCE [LARGE SCALE GENOMIC DNA]</scope>
</reference>
<evidence type="ECO:0000313" key="3">
    <source>
        <dbReference type="Proteomes" id="UP000230557"/>
    </source>
</evidence>
<accession>A0A2H0VDL2</accession>
<sequence length="108" mass="12391">MMELTKKYFDEQFENLTSSVKAGFDNTATKKELNTLETKVDGLETKVDGLETKVDGLENKVDGLETKVDKIDERLQIVETKLDRALYSEYVHLETRVKKLEQHTGIKP</sequence>